<keyword evidence="5" id="KW-1185">Reference proteome</keyword>
<feature type="compositionally biased region" description="Basic and acidic residues" evidence="2">
    <location>
        <begin position="330"/>
        <end position="344"/>
    </location>
</feature>
<feature type="region of interest" description="Disordered" evidence="2">
    <location>
        <begin position="306"/>
        <end position="344"/>
    </location>
</feature>
<evidence type="ECO:0000256" key="2">
    <source>
        <dbReference type="SAM" id="MobiDB-lite"/>
    </source>
</evidence>
<evidence type="ECO:0000259" key="3">
    <source>
        <dbReference type="Pfam" id="PF01693"/>
    </source>
</evidence>
<reference evidence="5" key="1">
    <citation type="submission" date="2016-06" db="EMBL/GenBank/DDBJ databases">
        <title>Parallel loss of symbiosis genes in relatives of nitrogen-fixing non-legume Parasponia.</title>
        <authorList>
            <person name="Van Velzen R."/>
            <person name="Holmer R."/>
            <person name="Bu F."/>
            <person name="Rutten L."/>
            <person name="Van Zeijl A."/>
            <person name="Liu W."/>
            <person name="Santuari L."/>
            <person name="Cao Q."/>
            <person name="Sharma T."/>
            <person name="Shen D."/>
            <person name="Roswanjaya Y."/>
            <person name="Wardhani T."/>
            <person name="Kalhor M.S."/>
            <person name="Jansen J."/>
            <person name="Van den Hoogen J."/>
            <person name="Gungor B."/>
            <person name="Hartog M."/>
            <person name="Hontelez J."/>
            <person name="Verver J."/>
            <person name="Yang W.-C."/>
            <person name="Schijlen E."/>
            <person name="Repin R."/>
            <person name="Schilthuizen M."/>
            <person name="Schranz E."/>
            <person name="Heidstra R."/>
            <person name="Miyata K."/>
            <person name="Fedorova E."/>
            <person name="Kohlen W."/>
            <person name="Bisseling T."/>
            <person name="Smit S."/>
            <person name="Geurts R."/>
        </authorList>
    </citation>
    <scope>NUCLEOTIDE SEQUENCE [LARGE SCALE GENOMIC DNA]</scope>
    <source>
        <strain evidence="5">cv. RG33-2</strain>
    </source>
</reference>
<protein>
    <submittedName>
        <fullName evidence="4">Ribonuclease H1, N-terminal</fullName>
    </submittedName>
</protein>
<feature type="domain" description="Ribonuclease H1 N-terminal" evidence="3">
    <location>
        <begin position="96"/>
        <end position="135"/>
    </location>
</feature>
<dbReference type="InParanoid" id="A0A2P5B9C9"/>
<dbReference type="InterPro" id="IPR037056">
    <property type="entry name" value="RNase_H1_N_sf"/>
</dbReference>
<dbReference type="EMBL" id="JXTC01000574">
    <property type="protein sequence ID" value="PON45398.1"/>
    <property type="molecule type" value="Genomic_DNA"/>
</dbReference>
<sequence length="344" mass="38984">MAASSSEKTLPAGVRTTETKGEIIPGALRLSDRLSFSDFSKTTWAFKAQEGIELAKPEKILIDNLWVAHNRHDTKHIIATLNGLSIYFSKKNDDFKCYVVFNGPRPGIYKSWASVTQITKGFNSQYKKYNTAQAAIIDAQTYIGQKYYIDPDMKDHMPNGPSNVESKIEAHTFNKEIINLKKQVIELEEKNQMLQERVIIAGKRKIDQDLQISYAGATSEEGLSREEKILISLENLKKELKQHQKEVEEKLETIVYNTYSTAEGINMLDSGPSDPWVEWMDNRIELAQELRPKSIRPPSNIQVKNLEGVRGGPIPLQEDQTCDQTGGAQPREERKAEGEEDKQL</sequence>
<proteinExistence type="predicted"/>
<dbReference type="InterPro" id="IPR011320">
    <property type="entry name" value="RNase_H1_N"/>
</dbReference>
<dbReference type="Pfam" id="PF01693">
    <property type="entry name" value="Cauli_VI"/>
    <property type="match status" value="1"/>
</dbReference>
<keyword evidence="1" id="KW-0175">Coiled coil</keyword>
<dbReference type="OrthoDB" id="959856at2759"/>
<evidence type="ECO:0000256" key="1">
    <source>
        <dbReference type="SAM" id="Coils"/>
    </source>
</evidence>
<dbReference type="Gene3D" id="3.40.970.10">
    <property type="entry name" value="Ribonuclease H1, N-terminal domain"/>
    <property type="match status" value="1"/>
</dbReference>
<feature type="compositionally biased region" description="Polar residues" evidence="2">
    <location>
        <begin position="318"/>
        <end position="327"/>
    </location>
</feature>
<dbReference type="InterPro" id="IPR009027">
    <property type="entry name" value="Ribosomal_bL9/RNase_H1_N"/>
</dbReference>
<evidence type="ECO:0000313" key="5">
    <source>
        <dbReference type="Proteomes" id="UP000237000"/>
    </source>
</evidence>
<evidence type="ECO:0000313" key="4">
    <source>
        <dbReference type="EMBL" id="PON45398.1"/>
    </source>
</evidence>
<accession>A0A2P5B9C9</accession>
<dbReference type="AlphaFoldDB" id="A0A2P5B9C9"/>
<dbReference type="Proteomes" id="UP000237000">
    <property type="component" value="Unassembled WGS sequence"/>
</dbReference>
<dbReference type="SUPFAM" id="SSF55658">
    <property type="entry name" value="L9 N-domain-like"/>
    <property type="match status" value="1"/>
</dbReference>
<organism evidence="4 5">
    <name type="scientific">Trema orientale</name>
    <name type="common">Charcoal tree</name>
    <name type="synonym">Celtis orientalis</name>
    <dbReference type="NCBI Taxonomy" id="63057"/>
    <lineage>
        <taxon>Eukaryota</taxon>
        <taxon>Viridiplantae</taxon>
        <taxon>Streptophyta</taxon>
        <taxon>Embryophyta</taxon>
        <taxon>Tracheophyta</taxon>
        <taxon>Spermatophyta</taxon>
        <taxon>Magnoliopsida</taxon>
        <taxon>eudicotyledons</taxon>
        <taxon>Gunneridae</taxon>
        <taxon>Pentapetalae</taxon>
        <taxon>rosids</taxon>
        <taxon>fabids</taxon>
        <taxon>Rosales</taxon>
        <taxon>Cannabaceae</taxon>
        <taxon>Trema</taxon>
    </lineage>
</organism>
<feature type="coiled-coil region" evidence="1">
    <location>
        <begin position="170"/>
        <end position="197"/>
    </location>
</feature>
<name>A0A2P5B9C9_TREOI</name>
<gene>
    <name evidence="4" type="ORF">TorRG33x02_328900</name>
</gene>
<feature type="coiled-coil region" evidence="1">
    <location>
        <begin position="223"/>
        <end position="253"/>
    </location>
</feature>
<comment type="caution">
    <text evidence="4">The sequence shown here is derived from an EMBL/GenBank/DDBJ whole genome shotgun (WGS) entry which is preliminary data.</text>
</comment>